<organism evidence="5 6">
    <name type="scientific">Hydra vulgaris</name>
    <name type="common">Hydra</name>
    <name type="synonym">Hydra attenuata</name>
    <dbReference type="NCBI Taxonomy" id="6087"/>
    <lineage>
        <taxon>Eukaryota</taxon>
        <taxon>Metazoa</taxon>
        <taxon>Cnidaria</taxon>
        <taxon>Hydrozoa</taxon>
        <taxon>Hydroidolina</taxon>
        <taxon>Anthoathecata</taxon>
        <taxon>Aplanulata</taxon>
        <taxon>Hydridae</taxon>
        <taxon>Hydra</taxon>
    </lineage>
</organism>
<evidence type="ECO:0000256" key="4">
    <source>
        <dbReference type="SAM" id="MobiDB-lite"/>
    </source>
</evidence>
<reference evidence="6" key="1">
    <citation type="submission" date="2025-08" db="UniProtKB">
        <authorList>
            <consortium name="RefSeq"/>
        </authorList>
    </citation>
    <scope>IDENTIFICATION</scope>
</reference>
<keyword evidence="2 3" id="KW-0040">ANK repeat</keyword>
<keyword evidence="5" id="KW-1185">Reference proteome</keyword>
<name>A0ABM4CNI5_HYDVU</name>
<dbReference type="Gene3D" id="1.25.40.20">
    <property type="entry name" value="Ankyrin repeat-containing domain"/>
    <property type="match status" value="2"/>
</dbReference>
<dbReference type="InterPro" id="IPR036770">
    <property type="entry name" value="Ankyrin_rpt-contain_sf"/>
</dbReference>
<protein>
    <submittedName>
        <fullName evidence="6">Uncharacterized protein LOC101241294 isoform X3</fullName>
    </submittedName>
</protein>
<proteinExistence type="predicted"/>
<feature type="region of interest" description="Disordered" evidence="4">
    <location>
        <begin position="432"/>
        <end position="455"/>
    </location>
</feature>
<dbReference type="PROSITE" id="PS50088">
    <property type="entry name" value="ANK_REPEAT"/>
    <property type="match status" value="2"/>
</dbReference>
<dbReference type="InterPro" id="IPR002110">
    <property type="entry name" value="Ankyrin_rpt"/>
</dbReference>
<feature type="compositionally biased region" description="Basic and acidic residues" evidence="4">
    <location>
        <begin position="444"/>
        <end position="455"/>
    </location>
</feature>
<accession>A0ABM4CNI5</accession>
<dbReference type="SMART" id="SM00248">
    <property type="entry name" value="ANK"/>
    <property type="match status" value="6"/>
</dbReference>
<dbReference type="PANTHER" id="PTHR24173">
    <property type="entry name" value="ANKYRIN REPEAT CONTAINING"/>
    <property type="match status" value="1"/>
</dbReference>
<dbReference type="SUPFAM" id="SSF48403">
    <property type="entry name" value="Ankyrin repeat"/>
    <property type="match status" value="1"/>
</dbReference>
<feature type="repeat" description="ANK" evidence="3">
    <location>
        <begin position="209"/>
        <end position="241"/>
    </location>
</feature>
<dbReference type="PROSITE" id="PS50297">
    <property type="entry name" value="ANK_REP_REGION"/>
    <property type="match status" value="2"/>
</dbReference>
<evidence type="ECO:0000313" key="6">
    <source>
        <dbReference type="RefSeq" id="XP_065663395.1"/>
    </source>
</evidence>
<feature type="repeat" description="ANK" evidence="3">
    <location>
        <begin position="354"/>
        <end position="386"/>
    </location>
</feature>
<dbReference type="PANTHER" id="PTHR24173:SF74">
    <property type="entry name" value="ANKYRIN REPEAT DOMAIN-CONTAINING PROTEIN 16"/>
    <property type="match status" value="1"/>
</dbReference>
<evidence type="ECO:0000256" key="2">
    <source>
        <dbReference type="ARBA" id="ARBA00023043"/>
    </source>
</evidence>
<dbReference type="RefSeq" id="XP_065663395.1">
    <property type="nucleotide sequence ID" value="XM_065807323.1"/>
</dbReference>
<dbReference type="Pfam" id="PF12796">
    <property type="entry name" value="Ank_2"/>
    <property type="match status" value="2"/>
</dbReference>
<sequence>MILQNKDFQRVVKEIKCFLSNLNNNESSAEIRDVLNFALLHLHKFFKKVKNHIKSSTLNLDSSISLQNSFGSQSLPLIIQPQDKFDWHWINLDSHVFSATFGYKKNVHEIFNVLKTADIDMLKDLIEKDNSCIKEVDPLGRSTVFYCINGNEIGHLECLKILLSYDVDLSHESQDGLGCVHLASIMNNKAALELILNSKKITVNVKDHNGIFPIHYAAGYASVDFCKLLINSGADSHCLDNDGMNPLMWACYFDKAESLKLLCNLGFENETIFESFDTEVQLCDNKGRCVLHHSVMKSESNQCLRILLKPHYKEKIDNEGKNVLHYIAEHGACEALKEYLQICGNDFLNSIDLMGRTPLHLACICGHGQIIDMLLNKGASLDLKDKQGFTPFDYARSKNLHYCHLVFQYHQKYREKNHVIDSKKVLSNSKLAQAEKNPSLEETEQYKGRTENPELKENISLNSKRLSIDSNLDEDFDVHEGLDYDDDDSSFTEEDEFQKNSHNDTVLKILSPKLQAYQRNISQEGFENDISTIKDSHFGEFSHIKEEKLLGFNKKSSCDSSDLDDTKLDVDAEEGSISPVPHSHLRNRKPTEISNVKIGAKFDERKDSKPFKFDDGQKCKQVVESKLALDFQENIFKRPSNQRPSIAVNSQQPKPPERKVLNDVICNEEQHEWPKHSIYNSKRRIEISRNSQNRTYSLNNHKIKEHSSRFLEQSWPLLNKNHSMLEEKPKNLTNHVSLLPIHPPSATHL</sequence>
<dbReference type="GeneID" id="101241294"/>
<gene>
    <name evidence="6" type="primary">LOC101241294</name>
</gene>
<evidence type="ECO:0000313" key="5">
    <source>
        <dbReference type="Proteomes" id="UP001652625"/>
    </source>
</evidence>
<dbReference type="Proteomes" id="UP001652625">
    <property type="component" value="Chromosome 10"/>
</dbReference>
<evidence type="ECO:0000256" key="1">
    <source>
        <dbReference type="ARBA" id="ARBA00022737"/>
    </source>
</evidence>
<keyword evidence="1" id="KW-0677">Repeat</keyword>
<evidence type="ECO:0000256" key="3">
    <source>
        <dbReference type="PROSITE-ProRule" id="PRU00023"/>
    </source>
</evidence>